<dbReference type="InterPro" id="IPR007656">
    <property type="entry name" value="GTD-bd"/>
</dbReference>
<evidence type="ECO:0000256" key="5">
    <source>
        <dbReference type="SAM" id="Coils"/>
    </source>
</evidence>
<keyword evidence="8" id="KW-1185">Reference proteome</keyword>
<comment type="caution">
    <text evidence="7">The sequence shown here is derived from an EMBL/GenBank/DDBJ whole genome shotgun (WGS) entry which is preliminary data.</text>
</comment>
<proteinExistence type="predicted"/>
<feature type="domain" description="GTD-binding" evidence="6">
    <location>
        <begin position="42"/>
        <end position="136"/>
    </location>
</feature>
<feature type="domain" description="GTD-binding" evidence="6">
    <location>
        <begin position="308"/>
        <end position="402"/>
    </location>
</feature>
<evidence type="ECO:0000256" key="3">
    <source>
        <dbReference type="ARBA" id="ARBA00022989"/>
    </source>
</evidence>
<evidence type="ECO:0000256" key="2">
    <source>
        <dbReference type="ARBA" id="ARBA00022692"/>
    </source>
</evidence>
<evidence type="ECO:0000259" key="6">
    <source>
        <dbReference type="PROSITE" id="PS51775"/>
    </source>
</evidence>
<dbReference type="Proteomes" id="UP001054889">
    <property type="component" value="Unassembled WGS sequence"/>
</dbReference>
<dbReference type="GO" id="GO:0016020">
    <property type="term" value="C:membrane"/>
    <property type="evidence" value="ECO:0007669"/>
    <property type="project" value="UniProtKB-SubCell"/>
</dbReference>
<feature type="coiled-coil region" evidence="5">
    <location>
        <begin position="303"/>
        <end position="369"/>
    </location>
</feature>
<dbReference type="PANTHER" id="PTHR31422:SF21">
    <property type="entry name" value="OS07G0162200 PROTEIN"/>
    <property type="match status" value="1"/>
</dbReference>
<name>A0AAV5DJY5_ELECO</name>
<evidence type="ECO:0000256" key="1">
    <source>
        <dbReference type="ARBA" id="ARBA00004370"/>
    </source>
</evidence>
<evidence type="ECO:0000256" key="4">
    <source>
        <dbReference type="ARBA" id="ARBA00023136"/>
    </source>
</evidence>
<reference evidence="7" key="1">
    <citation type="journal article" date="2018" name="DNA Res.">
        <title>Multiple hybrid de novo genome assembly of finger millet, an orphan allotetraploid crop.</title>
        <authorList>
            <person name="Hatakeyama M."/>
            <person name="Aluri S."/>
            <person name="Balachadran M.T."/>
            <person name="Sivarajan S.R."/>
            <person name="Patrignani A."/>
            <person name="Gruter S."/>
            <person name="Poveda L."/>
            <person name="Shimizu-Inatsugi R."/>
            <person name="Baeten J."/>
            <person name="Francoijs K.J."/>
            <person name="Nataraja K.N."/>
            <person name="Reddy Y.A.N."/>
            <person name="Phadnis S."/>
            <person name="Ravikumar R.L."/>
            <person name="Schlapbach R."/>
            <person name="Sreeman S.M."/>
            <person name="Shimizu K.K."/>
        </authorList>
    </citation>
    <scope>NUCLEOTIDE SEQUENCE</scope>
</reference>
<keyword evidence="2" id="KW-0812">Transmembrane</keyword>
<keyword evidence="4" id="KW-0472">Membrane</keyword>
<accession>A0AAV5DJY5</accession>
<dbReference type="PANTHER" id="PTHR31422">
    <property type="entry name" value="BNAANNG28530D PROTEIN"/>
    <property type="match status" value="1"/>
</dbReference>
<dbReference type="GO" id="GO:0080115">
    <property type="term" value="F:myosin XI tail binding"/>
    <property type="evidence" value="ECO:0007669"/>
    <property type="project" value="UniProtKB-ARBA"/>
</dbReference>
<sequence>MEPGAATAATSSAPSWRGMVRRHSQAWEERERAHRRVEELEADVARLRAEKRAAERAAAALRAHLEAEQGAAETAATEAMAMIARLQREKSAAMIEAREFRRVAEVRTARDRELQDQIAEAYALAASYQAILRAHGIDDPDVDDDGKAKGVVINKEAAPSPSLPHPAATDEFQDKHPVDVSWVAGKTKTVAGDLRARVEALEADSVAVRREVAALRAERAQAVLTRRRDDAAGKQQRFPVLGIFKARSIAAQLAQPASSTHPYIPSMDPASAATASSAFAWRRALAGAAPAAEEREALVRRREDEMEAAAAALREGKEAAERAAAALRAELESERAAAETAASEAMAMIARLQREKSAAMIEAREFRRIVEGRDGHDREVQDRLAGARALAASYRERLRAHGVDPDEGCDRQEEDERVKAGVDGDDINCGGDVEAEEELKYAVSVRCAAAVATNAAAAEELAVDENLCARVEALEADSAAVRREVAALRVERAKVALARRLWRDAAAARAVVAAANKRRFSLFAVFKVPDRLSV</sequence>
<organism evidence="7 8">
    <name type="scientific">Eleusine coracana subsp. coracana</name>
    <dbReference type="NCBI Taxonomy" id="191504"/>
    <lineage>
        <taxon>Eukaryota</taxon>
        <taxon>Viridiplantae</taxon>
        <taxon>Streptophyta</taxon>
        <taxon>Embryophyta</taxon>
        <taxon>Tracheophyta</taxon>
        <taxon>Spermatophyta</taxon>
        <taxon>Magnoliopsida</taxon>
        <taxon>Liliopsida</taxon>
        <taxon>Poales</taxon>
        <taxon>Poaceae</taxon>
        <taxon>PACMAD clade</taxon>
        <taxon>Chloridoideae</taxon>
        <taxon>Cynodonteae</taxon>
        <taxon>Eleusininae</taxon>
        <taxon>Eleusine</taxon>
    </lineage>
</organism>
<dbReference type="EMBL" id="BQKI01000017">
    <property type="protein sequence ID" value="GJN10210.1"/>
    <property type="molecule type" value="Genomic_DNA"/>
</dbReference>
<keyword evidence="3" id="KW-1133">Transmembrane helix</keyword>
<gene>
    <name evidence="7" type="primary">ga28287</name>
    <name evidence="7" type="ORF">PR202_ga28287</name>
</gene>
<protein>
    <recommendedName>
        <fullName evidence="6">GTD-binding domain-containing protein</fullName>
    </recommendedName>
</protein>
<evidence type="ECO:0000313" key="7">
    <source>
        <dbReference type="EMBL" id="GJN10210.1"/>
    </source>
</evidence>
<feature type="coiled-coil region" evidence="5">
    <location>
        <begin position="30"/>
        <end position="103"/>
    </location>
</feature>
<keyword evidence="5" id="KW-0175">Coiled coil</keyword>
<dbReference type="AlphaFoldDB" id="A0AAV5DJY5"/>
<evidence type="ECO:0000313" key="8">
    <source>
        <dbReference type="Proteomes" id="UP001054889"/>
    </source>
</evidence>
<reference evidence="7" key="2">
    <citation type="submission" date="2021-12" db="EMBL/GenBank/DDBJ databases">
        <title>Resequencing data analysis of finger millet.</title>
        <authorList>
            <person name="Hatakeyama M."/>
            <person name="Aluri S."/>
            <person name="Balachadran M.T."/>
            <person name="Sivarajan S.R."/>
            <person name="Poveda L."/>
            <person name="Shimizu-Inatsugi R."/>
            <person name="Schlapbach R."/>
            <person name="Sreeman S.M."/>
            <person name="Shimizu K.K."/>
        </authorList>
    </citation>
    <scope>NUCLEOTIDE SEQUENCE</scope>
</reference>
<dbReference type="PROSITE" id="PS51775">
    <property type="entry name" value="GTD_BINDING"/>
    <property type="match status" value="2"/>
</dbReference>
<dbReference type="Pfam" id="PF04576">
    <property type="entry name" value="Zein-binding"/>
    <property type="match status" value="2"/>
</dbReference>
<comment type="subcellular location">
    <subcellularLocation>
        <location evidence="1">Membrane</location>
    </subcellularLocation>
</comment>